<reference evidence="1 2" key="2">
    <citation type="journal article" date="2006" name="J. Microbiol. Methods">
        <title>Genomic flank-sequencing of plasposon insertion sites for rapid identification of functional genes.</title>
        <authorList>
            <person name="Leveau J.H."/>
            <person name="Gerards S."/>
            <person name="Fritsche K."/>
            <person name="Zondag G."/>
            <person name="van Veen J.A."/>
        </authorList>
    </citation>
    <scope>NUCLEOTIDE SEQUENCE [LARGE SCALE GENOMIC DNA]</scope>
    <source>
        <strain evidence="1 2">Ter331</strain>
    </source>
</reference>
<dbReference type="EMBL" id="CP002745">
    <property type="protein sequence ID" value="AEK64246.1"/>
    <property type="molecule type" value="Genomic_DNA"/>
</dbReference>
<proteinExistence type="predicted"/>
<protein>
    <submittedName>
        <fullName evidence="1">Uncharacterized protein</fullName>
    </submittedName>
</protein>
<organism evidence="1 2">
    <name type="scientific">Collimonas fungivorans (strain Ter331)</name>
    <dbReference type="NCBI Taxonomy" id="1005048"/>
    <lineage>
        <taxon>Bacteria</taxon>
        <taxon>Pseudomonadati</taxon>
        <taxon>Pseudomonadota</taxon>
        <taxon>Betaproteobacteria</taxon>
        <taxon>Burkholderiales</taxon>
        <taxon>Oxalobacteraceae</taxon>
        <taxon>Collimonas</taxon>
    </lineage>
</organism>
<evidence type="ECO:0000313" key="1">
    <source>
        <dbReference type="EMBL" id="AEK64246.1"/>
    </source>
</evidence>
<reference evidence="1 2" key="3">
    <citation type="journal article" date="2008" name="FEMS Microbiol. Ecol.">
        <title>Identification and characterization of genes underlying chitinolysis in Collimonas fungivorans Ter331.</title>
        <authorList>
            <person name="Fritsche K."/>
            <person name="de Boer W."/>
            <person name="Gerards S."/>
            <person name="van den Berg M."/>
            <person name="van Veen J.A."/>
            <person name="Leveau J.H."/>
        </authorList>
    </citation>
    <scope>NUCLEOTIDE SEQUENCE [LARGE SCALE GENOMIC DNA]</scope>
    <source>
        <strain evidence="1 2">Ter331</strain>
    </source>
</reference>
<reference evidence="1 2" key="5">
    <citation type="journal article" date="2011" name="ISME J.">
        <title>Dual transcriptional profiling of a bacterial/fungal confrontation: Collimonas fungivorans versus Aspergillus niger.</title>
        <authorList>
            <person name="Mela F."/>
            <person name="Fritsche K."/>
            <person name="de Boer W."/>
            <person name="van Veen J.A."/>
            <person name="de Graaff L.H."/>
            <person name="van den Berg M."/>
            <person name="Leveau J.H."/>
        </authorList>
    </citation>
    <scope>NUCLEOTIDE SEQUENCE [LARGE SCALE GENOMIC DNA]</scope>
    <source>
        <strain evidence="1 2">Ter331</strain>
    </source>
</reference>
<keyword evidence="2" id="KW-1185">Reference proteome</keyword>
<gene>
    <name evidence="1" type="ordered locus">CFU_4425</name>
</gene>
<dbReference type="Proteomes" id="UP000008392">
    <property type="component" value="Chromosome"/>
</dbReference>
<reference evidence="2" key="6">
    <citation type="submission" date="2011-05" db="EMBL/GenBank/DDBJ databases">
        <title>Complete sequence of Collimonas fungivorans Ter331.</title>
        <authorList>
            <person name="Leveau J.H."/>
        </authorList>
    </citation>
    <scope>NUCLEOTIDE SEQUENCE [LARGE SCALE GENOMIC DNA]</scope>
    <source>
        <strain evidence="2">Ter331</strain>
    </source>
</reference>
<evidence type="ECO:0000313" key="2">
    <source>
        <dbReference type="Proteomes" id="UP000008392"/>
    </source>
</evidence>
<reference evidence="1 2" key="1">
    <citation type="journal article" date="2004" name="Environ. Microbiol.">
        <title>Phylogeny-function analysis of (meta)genomic libraries: screening for expression of ribosomal RNA genes by large-insert library fluorescent in situ hybridization (LIL-FISH).</title>
        <authorList>
            <person name="Leveau J.H."/>
            <person name="Gerards S."/>
            <person name="de Boer W."/>
            <person name="van Veen J.A."/>
        </authorList>
    </citation>
    <scope>NUCLEOTIDE SEQUENCE [LARGE SCALE GENOMIC DNA]</scope>
    <source>
        <strain evidence="1 2">Ter331</strain>
    </source>
</reference>
<sequence length="48" mass="5652">MIIVNNHEEFAMHQYIYHDEDGFPTFAVLQWLRAMATRVLAWMGLNGL</sequence>
<name>G0AFS6_COLFT</name>
<dbReference type="AlphaFoldDB" id="G0AFS6"/>
<reference evidence="1 2" key="4">
    <citation type="journal article" date="2010" name="Environ. Microbiol.">
        <title>The bacterial genus Collimonas: mycophagy, weathering and other adaptive solutions to life in oligotrophic soil environments.</title>
        <authorList>
            <person name="Leveau J.H."/>
            <person name="Uroz S."/>
            <person name="de Boer W."/>
        </authorList>
    </citation>
    <scope>NUCLEOTIDE SEQUENCE [LARGE SCALE GENOMIC DNA]</scope>
    <source>
        <strain evidence="1 2">Ter331</strain>
    </source>
</reference>
<dbReference type="KEGG" id="cfu:CFU_4425"/>
<dbReference type="HOGENOM" id="CLU_216270_0_0_4"/>
<accession>G0AFS6</accession>